<sequence>MIENQKIVADDQEDAAPARKSRLKRHALMALVPLLLLAGGIWYWTSLQGKVSTDNAYLKLDKVAISADVGGRIVDVQVHDGETVEPGALLFRVDPEPYRLRLAEADAAIATAQANVTALSNSTDLSGVDIGAARESIAFAQSTLSRQEALWKRGFTTKADYEAAQHAVEQARESLRQAQARQQEARAKLATGPAVPGQNPQVAAAKAQREEAQLNLTRTEVRAPSGGRVAEADRLQVGQQVMNGLPVLTIVADNAAYVEANFKETELDEIRVGQPADIHFDAYPDLVLRGHVKSIGAGTGSEFSVLPAQNATGNWVKVTQRVPVRIAIDQKSTRPLIAGLSVDVTVYTDGRR</sequence>
<keyword evidence="5" id="KW-1185">Reference proteome</keyword>
<dbReference type="Gene3D" id="2.40.30.170">
    <property type="match status" value="1"/>
</dbReference>
<reference evidence="4 5" key="1">
    <citation type="submission" date="2015-06" db="EMBL/GenBank/DDBJ databases">
        <authorList>
            <person name="Zeng Y."/>
            <person name="Huang Y."/>
        </authorList>
    </citation>
    <scope>NUCLEOTIDE SEQUENCE [LARGE SCALE GENOMIC DNA]</scope>
    <source>
        <strain evidence="4 5">PQ-2</strain>
    </source>
</reference>
<evidence type="ECO:0000313" key="5">
    <source>
        <dbReference type="Proteomes" id="UP000035287"/>
    </source>
</evidence>
<feature type="domain" description="p-hydroxybenzoic acid efflux pump subunit AaeA-like beta-barrel" evidence="3">
    <location>
        <begin position="257"/>
        <end position="346"/>
    </location>
</feature>
<gene>
    <name evidence="4" type="ORF">AB433_02235</name>
</gene>
<comment type="subcellular location">
    <subcellularLocation>
        <location evidence="1">Cell envelope</location>
    </subcellularLocation>
</comment>
<dbReference type="PATRIC" id="fig|1348774.3.peg.471"/>
<dbReference type="PANTHER" id="PTHR30386:SF19">
    <property type="entry name" value="MULTIDRUG EXPORT PROTEIN EMRA-RELATED"/>
    <property type="match status" value="1"/>
</dbReference>
<evidence type="ECO:0000259" key="2">
    <source>
        <dbReference type="Pfam" id="PF25917"/>
    </source>
</evidence>
<dbReference type="Gene3D" id="2.40.50.100">
    <property type="match status" value="1"/>
</dbReference>
<dbReference type="InterPro" id="IPR058625">
    <property type="entry name" value="MdtA-like_BSH"/>
</dbReference>
<evidence type="ECO:0000259" key="3">
    <source>
        <dbReference type="Pfam" id="PF25963"/>
    </source>
</evidence>
<dbReference type="EMBL" id="CP011770">
    <property type="protein sequence ID" value="AKM09051.1"/>
    <property type="molecule type" value="Genomic_DNA"/>
</dbReference>
<protein>
    <submittedName>
        <fullName evidence="4">Secretion protein HlyD</fullName>
    </submittedName>
</protein>
<name>A0A0G3XEK8_9SPHN</name>
<dbReference type="Pfam" id="PF25963">
    <property type="entry name" value="Beta-barrel_AAEA"/>
    <property type="match status" value="1"/>
</dbReference>
<dbReference type="STRING" id="1348774.AB433_02235"/>
<accession>A0A0G3XEK8</accession>
<dbReference type="SUPFAM" id="SSF111369">
    <property type="entry name" value="HlyD-like secretion proteins"/>
    <property type="match status" value="2"/>
</dbReference>
<dbReference type="AlphaFoldDB" id="A0A0G3XEK8"/>
<dbReference type="InterPro" id="IPR050739">
    <property type="entry name" value="MFP"/>
</dbReference>
<dbReference type="GO" id="GO:0055085">
    <property type="term" value="P:transmembrane transport"/>
    <property type="evidence" value="ECO:0007669"/>
    <property type="project" value="InterPro"/>
</dbReference>
<dbReference type="KEGG" id="cna:AB433_02235"/>
<dbReference type="Pfam" id="PF25917">
    <property type="entry name" value="BSH_RND"/>
    <property type="match status" value="1"/>
</dbReference>
<dbReference type="OrthoDB" id="9811754at2"/>
<dbReference type="PANTHER" id="PTHR30386">
    <property type="entry name" value="MEMBRANE FUSION SUBUNIT OF EMRAB-TOLC MULTIDRUG EFFLUX PUMP"/>
    <property type="match status" value="1"/>
</dbReference>
<dbReference type="RefSeq" id="WP_047819746.1">
    <property type="nucleotide sequence ID" value="NZ_CP011770.1"/>
</dbReference>
<proteinExistence type="predicted"/>
<evidence type="ECO:0000313" key="4">
    <source>
        <dbReference type="EMBL" id="AKM09051.1"/>
    </source>
</evidence>
<evidence type="ECO:0000256" key="1">
    <source>
        <dbReference type="ARBA" id="ARBA00004196"/>
    </source>
</evidence>
<dbReference type="Gene3D" id="1.10.287.470">
    <property type="entry name" value="Helix hairpin bin"/>
    <property type="match status" value="1"/>
</dbReference>
<dbReference type="GO" id="GO:0030313">
    <property type="term" value="C:cell envelope"/>
    <property type="evidence" value="ECO:0007669"/>
    <property type="project" value="UniProtKB-SubCell"/>
</dbReference>
<feature type="domain" description="Multidrug resistance protein MdtA-like barrel-sandwich hybrid" evidence="2">
    <location>
        <begin position="62"/>
        <end position="250"/>
    </location>
</feature>
<organism evidence="4 5">
    <name type="scientific">Croceicoccus naphthovorans</name>
    <dbReference type="NCBI Taxonomy" id="1348774"/>
    <lineage>
        <taxon>Bacteria</taxon>
        <taxon>Pseudomonadati</taxon>
        <taxon>Pseudomonadota</taxon>
        <taxon>Alphaproteobacteria</taxon>
        <taxon>Sphingomonadales</taxon>
        <taxon>Erythrobacteraceae</taxon>
        <taxon>Croceicoccus</taxon>
    </lineage>
</organism>
<dbReference type="Proteomes" id="UP000035287">
    <property type="component" value="Chromosome"/>
</dbReference>
<dbReference type="InterPro" id="IPR058634">
    <property type="entry name" value="AaeA-lik-b-barrel"/>
</dbReference>